<dbReference type="Proteomes" id="UP001589793">
    <property type="component" value="Unassembled WGS sequence"/>
</dbReference>
<dbReference type="SMART" id="SM00344">
    <property type="entry name" value="HTH_ASNC"/>
    <property type="match status" value="1"/>
</dbReference>
<dbReference type="PANTHER" id="PTHR30154:SF34">
    <property type="entry name" value="TRANSCRIPTIONAL REGULATOR AZLB"/>
    <property type="match status" value="1"/>
</dbReference>
<dbReference type="SUPFAM" id="SSF46785">
    <property type="entry name" value="Winged helix' DNA-binding domain"/>
    <property type="match status" value="1"/>
</dbReference>
<dbReference type="Gene3D" id="3.30.70.920">
    <property type="match status" value="1"/>
</dbReference>
<dbReference type="Pfam" id="PF13404">
    <property type="entry name" value="HTH_AsnC-type"/>
    <property type="match status" value="1"/>
</dbReference>
<comment type="caution">
    <text evidence="5">The sequence shown here is derived from an EMBL/GenBank/DDBJ whole genome shotgun (WGS) entry which is preliminary data.</text>
</comment>
<keyword evidence="2" id="KW-0238">DNA-binding</keyword>
<proteinExistence type="predicted"/>
<gene>
    <name evidence="5" type="ORF">ACFFF6_10165</name>
</gene>
<dbReference type="InterPro" id="IPR036388">
    <property type="entry name" value="WH-like_DNA-bd_sf"/>
</dbReference>
<keyword evidence="6" id="KW-1185">Reference proteome</keyword>
<evidence type="ECO:0000256" key="3">
    <source>
        <dbReference type="ARBA" id="ARBA00023163"/>
    </source>
</evidence>
<evidence type="ECO:0000259" key="4">
    <source>
        <dbReference type="PROSITE" id="PS50956"/>
    </source>
</evidence>
<accession>A0ABV6RBE3</accession>
<dbReference type="InterPro" id="IPR000485">
    <property type="entry name" value="AsnC-type_HTH_dom"/>
</dbReference>
<keyword evidence="3" id="KW-0804">Transcription</keyword>
<evidence type="ECO:0000256" key="2">
    <source>
        <dbReference type="ARBA" id="ARBA00023125"/>
    </source>
</evidence>
<dbReference type="Pfam" id="PF01037">
    <property type="entry name" value="AsnC_trans_reg"/>
    <property type="match status" value="1"/>
</dbReference>
<dbReference type="RefSeq" id="WP_376980286.1">
    <property type="nucleotide sequence ID" value="NZ_JBHLSV010000010.1"/>
</dbReference>
<dbReference type="SUPFAM" id="SSF54909">
    <property type="entry name" value="Dimeric alpha+beta barrel"/>
    <property type="match status" value="1"/>
</dbReference>
<dbReference type="EMBL" id="JBHLSV010000010">
    <property type="protein sequence ID" value="MFC0674317.1"/>
    <property type="molecule type" value="Genomic_DNA"/>
</dbReference>
<reference evidence="5 6" key="1">
    <citation type="submission" date="2024-09" db="EMBL/GenBank/DDBJ databases">
        <authorList>
            <person name="Sun Q."/>
            <person name="Mori K."/>
        </authorList>
    </citation>
    <scope>NUCLEOTIDE SEQUENCE [LARGE SCALE GENOMIC DNA]</scope>
    <source>
        <strain evidence="5 6">CICC 10874</strain>
    </source>
</reference>
<organism evidence="5 6">
    <name type="scientific">Brachybacterium hainanense</name>
    <dbReference type="NCBI Taxonomy" id="1541174"/>
    <lineage>
        <taxon>Bacteria</taxon>
        <taxon>Bacillati</taxon>
        <taxon>Actinomycetota</taxon>
        <taxon>Actinomycetes</taxon>
        <taxon>Micrococcales</taxon>
        <taxon>Dermabacteraceae</taxon>
        <taxon>Brachybacterium</taxon>
    </lineage>
</organism>
<dbReference type="Gene3D" id="1.10.10.10">
    <property type="entry name" value="Winged helix-like DNA-binding domain superfamily/Winged helix DNA-binding domain"/>
    <property type="match status" value="1"/>
</dbReference>
<evidence type="ECO:0000256" key="1">
    <source>
        <dbReference type="ARBA" id="ARBA00023015"/>
    </source>
</evidence>
<dbReference type="InterPro" id="IPR036390">
    <property type="entry name" value="WH_DNA-bd_sf"/>
</dbReference>
<dbReference type="PRINTS" id="PR00033">
    <property type="entry name" value="HTHASNC"/>
</dbReference>
<dbReference type="InterPro" id="IPR011008">
    <property type="entry name" value="Dimeric_a/b-barrel"/>
</dbReference>
<dbReference type="PROSITE" id="PS50956">
    <property type="entry name" value="HTH_ASNC_2"/>
    <property type="match status" value="1"/>
</dbReference>
<protein>
    <submittedName>
        <fullName evidence="5">Lrp/AsnC family transcriptional regulator</fullName>
    </submittedName>
</protein>
<dbReference type="InterPro" id="IPR019887">
    <property type="entry name" value="Tscrpt_reg_AsnC/Lrp_C"/>
</dbReference>
<feature type="domain" description="HTH asnC-type" evidence="4">
    <location>
        <begin position="1"/>
        <end position="62"/>
    </location>
</feature>
<name>A0ABV6RBE3_9MICO</name>
<evidence type="ECO:0000313" key="6">
    <source>
        <dbReference type="Proteomes" id="UP001589793"/>
    </source>
</evidence>
<dbReference type="InterPro" id="IPR019888">
    <property type="entry name" value="Tscrpt_reg_AsnC-like"/>
</dbReference>
<dbReference type="InterPro" id="IPR011991">
    <property type="entry name" value="ArsR-like_HTH"/>
</dbReference>
<keyword evidence="1" id="KW-0805">Transcription regulation</keyword>
<dbReference type="PANTHER" id="PTHR30154">
    <property type="entry name" value="LEUCINE-RESPONSIVE REGULATORY PROTEIN"/>
    <property type="match status" value="1"/>
</dbReference>
<dbReference type="PROSITE" id="PS00519">
    <property type="entry name" value="HTH_ASNC_1"/>
    <property type="match status" value="1"/>
</dbReference>
<evidence type="ECO:0000313" key="5">
    <source>
        <dbReference type="EMBL" id="MFC0674317.1"/>
    </source>
</evidence>
<dbReference type="CDD" id="cd00090">
    <property type="entry name" value="HTH_ARSR"/>
    <property type="match status" value="1"/>
</dbReference>
<dbReference type="InterPro" id="IPR019885">
    <property type="entry name" value="Tscrpt_reg_HTH_AsnC-type_CS"/>
</dbReference>
<sequence>MDGIDRKILAELQVDGRLSVTELGARVGLTVSPTHRRVRDLETSGAITGYRAVVDPRALGLGFEALVFVTMTQEDRTTLLAFEEAVAAVPNVLQGQRLFGDPDYLLRVRTADLDAYARLEDDVLSTLPGVQRLNSTLVMKSFVLDRPYPTDLR</sequence>